<evidence type="ECO:0000256" key="1">
    <source>
        <dbReference type="ARBA" id="ARBA00000085"/>
    </source>
</evidence>
<evidence type="ECO:0000256" key="3">
    <source>
        <dbReference type="ARBA" id="ARBA00022553"/>
    </source>
</evidence>
<dbReference type="EMBL" id="JACHJT010000001">
    <property type="protein sequence ID" value="MBB4932486.1"/>
    <property type="molecule type" value="Genomic_DNA"/>
</dbReference>
<name>A0A7W7RJB0_9ACTN</name>
<evidence type="ECO:0000256" key="5">
    <source>
        <dbReference type="ARBA" id="ARBA00022777"/>
    </source>
</evidence>
<feature type="compositionally biased region" description="Basic and acidic residues" evidence="6">
    <location>
        <begin position="763"/>
        <end position="774"/>
    </location>
</feature>
<dbReference type="InterPro" id="IPR050428">
    <property type="entry name" value="TCS_sensor_his_kinase"/>
</dbReference>
<keyword evidence="9" id="KW-1185">Reference proteome</keyword>
<dbReference type="InterPro" id="IPR013587">
    <property type="entry name" value="Nitrate/nitrite_sensing"/>
</dbReference>
<dbReference type="EC" id="2.7.13.3" evidence="2"/>
<feature type="domain" description="Histidine kinase/HSP90-like ATPase" evidence="7">
    <location>
        <begin position="518"/>
        <end position="631"/>
    </location>
</feature>
<dbReference type="PANTHER" id="PTHR45436:SF5">
    <property type="entry name" value="SENSOR HISTIDINE KINASE TRCS"/>
    <property type="match status" value="1"/>
</dbReference>
<evidence type="ECO:0000313" key="8">
    <source>
        <dbReference type="EMBL" id="MBB4932486.1"/>
    </source>
</evidence>
<dbReference type="Pfam" id="PF08376">
    <property type="entry name" value="NIT"/>
    <property type="match status" value="1"/>
</dbReference>
<proteinExistence type="predicted"/>
<gene>
    <name evidence="8" type="ORF">F4561_003306</name>
</gene>
<protein>
    <recommendedName>
        <fullName evidence="2">histidine kinase</fullName>
        <ecNumber evidence="2">2.7.13.3</ecNumber>
    </recommendedName>
</protein>
<feature type="region of interest" description="Disordered" evidence="6">
    <location>
        <begin position="655"/>
        <end position="880"/>
    </location>
</feature>
<dbReference type="GO" id="GO:0004673">
    <property type="term" value="F:protein histidine kinase activity"/>
    <property type="evidence" value="ECO:0007669"/>
    <property type="project" value="UniProtKB-EC"/>
</dbReference>
<dbReference type="Pfam" id="PF02518">
    <property type="entry name" value="HATPase_c"/>
    <property type="match status" value="1"/>
</dbReference>
<dbReference type="AlphaFoldDB" id="A0A7W7RJB0"/>
<feature type="compositionally biased region" description="Basic and acidic residues" evidence="6">
    <location>
        <begin position="838"/>
        <end position="847"/>
    </location>
</feature>
<dbReference type="PANTHER" id="PTHR45436">
    <property type="entry name" value="SENSOR HISTIDINE KINASE YKOH"/>
    <property type="match status" value="1"/>
</dbReference>
<comment type="caution">
    <text evidence="8">The sequence shown here is derived from an EMBL/GenBank/DDBJ whole genome shotgun (WGS) entry which is preliminary data.</text>
</comment>
<dbReference type="Gene3D" id="3.30.565.10">
    <property type="entry name" value="Histidine kinase-like ATPase, C-terminal domain"/>
    <property type="match status" value="1"/>
</dbReference>
<organism evidence="8 9">
    <name type="scientific">Lipingzhangella halophila</name>
    <dbReference type="NCBI Taxonomy" id="1783352"/>
    <lineage>
        <taxon>Bacteria</taxon>
        <taxon>Bacillati</taxon>
        <taxon>Actinomycetota</taxon>
        <taxon>Actinomycetes</taxon>
        <taxon>Streptosporangiales</taxon>
        <taxon>Nocardiopsidaceae</taxon>
        <taxon>Lipingzhangella</taxon>
    </lineage>
</organism>
<dbReference type="RefSeq" id="WP_184579947.1">
    <property type="nucleotide sequence ID" value="NZ_JACHJT010000001.1"/>
</dbReference>
<feature type="compositionally biased region" description="Basic and acidic residues" evidence="6">
    <location>
        <begin position="786"/>
        <end position="803"/>
    </location>
</feature>
<dbReference type="GO" id="GO:0005886">
    <property type="term" value="C:plasma membrane"/>
    <property type="evidence" value="ECO:0007669"/>
    <property type="project" value="TreeGrafter"/>
</dbReference>
<evidence type="ECO:0000256" key="2">
    <source>
        <dbReference type="ARBA" id="ARBA00012438"/>
    </source>
</evidence>
<keyword evidence="4" id="KW-0808">Transferase</keyword>
<reference evidence="8 9" key="1">
    <citation type="submission" date="2020-08" db="EMBL/GenBank/DDBJ databases">
        <title>Sequencing the genomes of 1000 actinobacteria strains.</title>
        <authorList>
            <person name="Klenk H.-P."/>
        </authorList>
    </citation>
    <scope>NUCLEOTIDE SEQUENCE [LARGE SCALE GENOMIC DNA]</scope>
    <source>
        <strain evidence="8 9">DSM 102030</strain>
    </source>
</reference>
<dbReference type="SMART" id="SM00387">
    <property type="entry name" value="HATPase_c"/>
    <property type="match status" value="1"/>
</dbReference>
<sequence>MRTSVGADRTIKAQLNKIVLIPSITFLALFAVLSGGALTQAISLRLAAGDSRSGLHAYYAVAELQKERRLAAEHLGAPSEESLRALDRQTAITDSAVREVESRREGLRGRGRGDGAAVDTARDFLSALDDREHLREHVAEGSTTVADTVAGYAEIIKPGIRAYNALGRLLDDGPAATASADAADLMQAQENLTLADALLSGAAGKEMLTPGQQGRVGGITEHARQRIEALGPALHGNTARLHADLVDSAHWAKLHELARDVAKHDLEDGPPPGLGQWRSVADDTSADLAALADSQANNVIYATDAASAEMFTLALAGGIIVLFASTVAYGVASKSAAWLTHRLARLRAETLELSREELPRLVRRLENGEQVDPDAELRQLDHGTDEVGQVADAFNIAQRTAVAAAVKQAEVRDGANRVFLGIAHRNQSLVQRQLQVLDRVEREAEDPDLLEDLFQLDHLATRGRRNAENLIILGGQQPGRRWRAPIPLVDILRGAISETEEYARVKLRVVPDLSLPGSVVADVLHLLAELVENATAFSPPHTKVYIHGETVAKGLVVEVEDRGLGMREQGLVEANRRLIEAPEFDVMALNQDARLGLFVVARLANKHGIHVELRPSPYGGTRAIVLIPAVLVSRGGPPATTRPQAELNAGVGAPDLLSERKPAGGGQANGAPAAELADAGDRGPWNNGGSASTGGTAPKAGSADRDGLPKRSPGSSLCPRSGAAASAPEQGSDRPRLPKRQRQANLAPQLRDAATQECTGDAASEREKRPDEVRQMFSAFQTGTQRGRDNEDSLDRGPSERSGDASSAGGAAGAVPRVEKAGGERVPGTFSDGGNGFRAERADDRDMNSPGPLPGAPACTTGVRDGHAGQAAGEREGESE</sequence>
<evidence type="ECO:0000313" key="9">
    <source>
        <dbReference type="Proteomes" id="UP000523007"/>
    </source>
</evidence>
<keyword evidence="3" id="KW-0597">Phosphoprotein</keyword>
<dbReference type="Proteomes" id="UP000523007">
    <property type="component" value="Unassembled WGS sequence"/>
</dbReference>
<evidence type="ECO:0000259" key="7">
    <source>
        <dbReference type="SMART" id="SM00387"/>
    </source>
</evidence>
<dbReference type="SUPFAM" id="SSF55874">
    <property type="entry name" value="ATPase domain of HSP90 chaperone/DNA topoisomerase II/histidine kinase"/>
    <property type="match status" value="1"/>
</dbReference>
<evidence type="ECO:0000256" key="4">
    <source>
        <dbReference type="ARBA" id="ARBA00022679"/>
    </source>
</evidence>
<dbReference type="GO" id="GO:0000160">
    <property type="term" value="P:phosphorelay signal transduction system"/>
    <property type="evidence" value="ECO:0007669"/>
    <property type="project" value="TreeGrafter"/>
</dbReference>
<dbReference type="InterPro" id="IPR003594">
    <property type="entry name" value="HATPase_dom"/>
</dbReference>
<dbReference type="InterPro" id="IPR036890">
    <property type="entry name" value="HATPase_C_sf"/>
</dbReference>
<keyword evidence="5 8" id="KW-0418">Kinase</keyword>
<evidence type="ECO:0000256" key="6">
    <source>
        <dbReference type="SAM" id="MobiDB-lite"/>
    </source>
</evidence>
<comment type="catalytic activity">
    <reaction evidence="1">
        <text>ATP + protein L-histidine = ADP + protein N-phospho-L-histidine.</text>
        <dbReference type="EC" id="2.7.13.3"/>
    </reaction>
</comment>
<accession>A0A7W7RJB0</accession>